<protein>
    <submittedName>
        <fullName evidence="1">Uncharacterized protein</fullName>
    </submittedName>
</protein>
<evidence type="ECO:0000313" key="2">
    <source>
        <dbReference type="Proteomes" id="UP000031982"/>
    </source>
</evidence>
<proteinExistence type="predicted"/>
<reference evidence="1 2" key="1">
    <citation type="submission" date="2015-01" db="EMBL/GenBank/DDBJ databases">
        <title>Genome Assembly of Bacillus badius MTCC 1458.</title>
        <authorList>
            <person name="Verma A."/>
            <person name="Khatri I."/>
            <person name="Mual P."/>
            <person name="Subramanian S."/>
            <person name="Krishnamurthi S."/>
        </authorList>
    </citation>
    <scope>NUCLEOTIDE SEQUENCE [LARGE SCALE GENOMIC DNA]</scope>
    <source>
        <strain evidence="1 2">MTCC 1458</strain>
    </source>
</reference>
<accession>A0ABR5AZH5</accession>
<evidence type="ECO:0000313" key="1">
    <source>
        <dbReference type="EMBL" id="KIL80112.1"/>
    </source>
</evidence>
<dbReference type="EMBL" id="JXLP01000002">
    <property type="protein sequence ID" value="KIL80112.1"/>
    <property type="molecule type" value="Genomic_DNA"/>
</dbReference>
<comment type="caution">
    <text evidence="1">The sequence shown here is derived from an EMBL/GenBank/DDBJ whole genome shotgun (WGS) entry which is preliminary data.</text>
</comment>
<sequence length="42" mass="4765">MNRLTRSQLPKRLIKVFSGRGKPDGGMIRPTYINETEVGLYA</sequence>
<keyword evidence="2" id="KW-1185">Reference proteome</keyword>
<gene>
    <name evidence="1" type="ORF">SD77_2566</name>
</gene>
<dbReference type="Proteomes" id="UP000031982">
    <property type="component" value="Unassembled WGS sequence"/>
</dbReference>
<name>A0ABR5AZH5_BACBA</name>
<organism evidence="1 2">
    <name type="scientific">Bacillus badius</name>
    <dbReference type="NCBI Taxonomy" id="1455"/>
    <lineage>
        <taxon>Bacteria</taxon>
        <taxon>Bacillati</taxon>
        <taxon>Bacillota</taxon>
        <taxon>Bacilli</taxon>
        <taxon>Bacillales</taxon>
        <taxon>Bacillaceae</taxon>
        <taxon>Pseudobacillus</taxon>
    </lineage>
</organism>